<dbReference type="EMBL" id="BMLK01000014">
    <property type="protein sequence ID" value="GGN54676.1"/>
    <property type="molecule type" value="Genomic_DNA"/>
</dbReference>
<evidence type="ECO:0000313" key="8">
    <source>
        <dbReference type="Proteomes" id="UP000605099"/>
    </source>
</evidence>
<protein>
    <recommendedName>
        <fullName evidence="9">DUF1592 domain-containing protein</fullName>
    </recommendedName>
</protein>
<evidence type="ECO:0000259" key="4">
    <source>
        <dbReference type="Pfam" id="PF07627"/>
    </source>
</evidence>
<evidence type="ECO:0000256" key="1">
    <source>
        <dbReference type="SAM" id="MobiDB-lite"/>
    </source>
</evidence>
<sequence>MRLARAWQFAREVVANRRTGSNYSMSLKRRLPIGSGVLAASALITAATVYASQDSGADPARPAPAHSATALAQAEMIEPMLDKYCSRCHNDFDMVANLSVYDLKAEDLRTGAHAEEWEKILRRVAAGEMPPHSKPQPDPAMRAAFVQWLDSSRASYAAANPDPGHATIRRFNRYEYANAIRDLLSLDVDFSRELPQDNSGYGFDNIADVLTVSPTLMERYVAVAGKVGLLATGLTSRREFVTTYQVPKDGSIKNSGVPAYNLRASAELPLGSRGGGAFKYFARYDGEYEIAAWLNSNTNNETDRLTEDRYSVRVPMKAGSHLVGLSFRRQLWPDESVQTLRNSTDYVPLPLDKPTMLPLDVWIDGERVKTVEVPSYRMHERYSQRNFPRDVLQIDVAGPYEATGIPDTPSRRTIFLCQPKRTSQEEACARKIVSTLARRAWRRPVGAFDIAPIMGIYAQERAVSDFEHGIEAALEAILVSPEFLFVVESDPAGSLPGSVHTITDLELATRLSLFLWSSIPDERLLALAEKDKLSEPAVLDAEIARMLADPRAAALTDNFAGQWLYLRNLDQQRPDIDVFPDFDTRLKQAMDTETRLFFANVLRANRPLTDFLEADYTYLNQRLAEHYGIPGVVGTAFRKVDLDPSWHRGGLLGQASILTVTSYNNHTSVVRRGKWILDNILASPPPPPPADVPALKTEQDGRVLNAREQLELHRANPTCAACHVKMDPLGFALENFNAVGGWRTMDAGQPIDAGAVLPDGTKFSGISGLQAILMDRKDEFARAFTERLMTYALARGIGPQDMPSVRAIAGDAAADNYRVRTVIKGIVTSPAFTKRKTPEPFKAAYAAPAKFPLPNKTRHPRESGGPAFSSSTATETSGVPAFAGTTSRVDAVKRVEPATAGRPVN</sequence>
<feature type="domain" description="DUF1585" evidence="2">
    <location>
        <begin position="759"/>
        <end position="832"/>
    </location>
</feature>
<dbReference type="Pfam" id="PF07631">
    <property type="entry name" value="PSD4"/>
    <property type="match status" value="1"/>
</dbReference>
<evidence type="ECO:0008006" key="9">
    <source>
        <dbReference type="Google" id="ProtNLM"/>
    </source>
</evidence>
<feature type="domain" description="DUF1595" evidence="6">
    <location>
        <begin position="428"/>
        <end position="488"/>
    </location>
</feature>
<dbReference type="InterPro" id="IPR013036">
    <property type="entry name" value="DUF1587"/>
</dbReference>
<keyword evidence="8" id="KW-1185">Reference proteome</keyword>
<gene>
    <name evidence="7" type="ORF">GCM10011349_30580</name>
</gene>
<proteinExistence type="predicted"/>
<dbReference type="Pfam" id="PF07626">
    <property type="entry name" value="PSD3"/>
    <property type="match status" value="1"/>
</dbReference>
<evidence type="ECO:0000313" key="7">
    <source>
        <dbReference type="EMBL" id="GGN54676.1"/>
    </source>
</evidence>
<organism evidence="7 8">
    <name type="scientific">Novosphingobium indicum</name>
    <dbReference type="NCBI Taxonomy" id="462949"/>
    <lineage>
        <taxon>Bacteria</taxon>
        <taxon>Pseudomonadati</taxon>
        <taxon>Pseudomonadota</taxon>
        <taxon>Alphaproteobacteria</taxon>
        <taxon>Sphingomonadales</taxon>
        <taxon>Sphingomonadaceae</taxon>
        <taxon>Novosphingobium</taxon>
    </lineage>
</organism>
<reference evidence="8" key="1">
    <citation type="journal article" date="2019" name="Int. J. Syst. Evol. Microbiol.">
        <title>The Global Catalogue of Microorganisms (GCM) 10K type strain sequencing project: providing services to taxonomists for standard genome sequencing and annotation.</title>
        <authorList>
            <consortium name="The Broad Institute Genomics Platform"/>
            <consortium name="The Broad Institute Genome Sequencing Center for Infectious Disease"/>
            <person name="Wu L."/>
            <person name="Ma J."/>
        </authorList>
    </citation>
    <scope>NUCLEOTIDE SEQUENCE [LARGE SCALE GENOMIC DNA]</scope>
    <source>
        <strain evidence="8">CGMCC 1.6784</strain>
    </source>
</reference>
<evidence type="ECO:0000259" key="6">
    <source>
        <dbReference type="Pfam" id="PF07637"/>
    </source>
</evidence>
<name>A0ABQ2JR73_9SPHN</name>
<feature type="domain" description="DUF1592" evidence="5">
    <location>
        <begin position="502"/>
        <end position="629"/>
    </location>
</feature>
<dbReference type="InterPro" id="IPR013043">
    <property type="entry name" value="DUF1595"/>
</dbReference>
<feature type="compositionally biased region" description="Polar residues" evidence="1">
    <location>
        <begin position="868"/>
        <end position="877"/>
    </location>
</feature>
<evidence type="ECO:0000259" key="5">
    <source>
        <dbReference type="Pfam" id="PF07631"/>
    </source>
</evidence>
<dbReference type="InterPro" id="IPR011478">
    <property type="entry name" value="DUF1585"/>
</dbReference>
<dbReference type="Pfam" id="PF07637">
    <property type="entry name" value="PSD5"/>
    <property type="match status" value="1"/>
</dbReference>
<dbReference type="Pfam" id="PF07624">
    <property type="entry name" value="PSD2"/>
    <property type="match status" value="1"/>
</dbReference>
<comment type="caution">
    <text evidence="7">The sequence shown here is derived from an EMBL/GenBank/DDBJ whole genome shotgun (WGS) entry which is preliminary data.</text>
</comment>
<feature type="domain" description="DUF1587" evidence="3">
    <location>
        <begin position="169"/>
        <end position="227"/>
    </location>
</feature>
<dbReference type="InterPro" id="IPR013042">
    <property type="entry name" value="DUF1592"/>
</dbReference>
<feature type="region of interest" description="Disordered" evidence="1">
    <location>
        <begin position="852"/>
        <end position="905"/>
    </location>
</feature>
<dbReference type="Pfam" id="PF07627">
    <property type="entry name" value="PSCyt3"/>
    <property type="match status" value="1"/>
</dbReference>
<evidence type="ECO:0000259" key="3">
    <source>
        <dbReference type="Pfam" id="PF07626"/>
    </source>
</evidence>
<evidence type="ECO:0000259" key="2">
    <source>
        <dbReference type="Pfam" id="PF07624"/>
    </source>
</evidence>
<accession>A0ABQ2JR73</accession>
<dbReference type="InterPro" id="IPR013039">
    <property type="entry name" value="DUF1588"/>
</dbReference>
<dbReference type="Proteomes" id="UP000605099">
    <property type="component" value="Unassembled WGS sequence"/>
</dbReference>
<feature type="domain" description="DUF1588" evidence="4">
    <location>
        <begin position="648"/>
        <end position="745"/>
    </location>
</feature>